<accession>A0A917IRU3</accession>
<feature type="region of interest" description="Disordered" evidence="1">
    <location>
        <begin position="269"/>
        <end position="330"/>
    </location>
</feature>
<feature type="compositionally biased region" description="Basic and acidic residues" evidence="1">
    <location>
        <begin position="140"/>
        <end position="152"/>
    </location>
</feature>
<feature type="region of interest" description="Disordered" evidence="1">
    <location>
        <begin position="132"/>
        <end position="168"/>
    </location>
</feature>
<evidence type="ECO:0000313" key="3">
    <source>
        <dbReference type="Proteomes" id="UP000627292"/>
    </source>
</evidence>
<evidence type="ECO:0000256" key="1">
    <source>
        <dbReference type="SAM" id="MobiDB-lite"/>
    </source>
</evidence>
<keyword evidence="3" id="KW-1185">Reference proteome</keyword>
<comment type="caution">
    <text evidence="2">The sequence shown here is derived from an EMBL/GenBank/DDBJ whole genome shotgun (WGS) entry which is preliminary data.</text>
</comment>
<proteinExistence type="predicted"/>
<dbReference type="AlphaFoldDB" id="A0A917IRU3"/>
<evidence type="ECO:0000313" key="2">
    <source>
        <dbReference type="EMBL" id="GGH59816.1"/>
    </source>
</evidence>
<sequence length="330" mass="37190">MEQRNYEFLTTKVLPDLGLRGYFDEAIHANMKLDRPQFDVSRTGRQKDGKEVTIELTNFVKKGDYYMLNGPNKLHVKDPETGQVKTGVFRLYYQKGFSFNEMSHIMNGGILYKPTNENGKETPRIHFLASQPGPIKRKTDKASNQKTPKEQEAYSAERVFGGKDPKPAVEENNQTMKEYHVSSVKFKMLDLAKNFNSLPGLNADQVTIEGMMKTILLGGTVEAKITQPSTGERIDANLTLSKNAGLIVKDKQGNYLNLKAEVSNFIPDPIQQLQNPNNNTVQNQTTNAQHNTNTQQNQQTAGMGDSNKKAKDLLNAQNQQQKRTPRKKRA</sequence>
<gene>
    <name evidence="2" type="ORF">GCM10011379_07020</name>
</gene>
<dbReference type="EMBL" id="BMIB01000001">
    <property type="protein sequence ID" value="GGH59816.1"/>
    <property type="molecule type" value="Genomic_DNA"/>
</dbReference>
<dbReference type="RefSeq" id="WP_188950590.1">
    <property type="nucleotide sequence ID" value="NZ_BMIB01000001.1"/>
</dbReference>
<reference evidence="2" key="1">
    <citation type="journal article" date="2014" name="Int. J. Syst. Evol. Microbiol.">
        <title>Complete genome sequence of Corynebacterium casei LMG S-19264T (=DSM 44701T), isolated from a smear-ripened cheese.</title>
        <authorList>
            <consortium name="US DOE Joint Genome Institute (JGI-PGF)"/>
            <person name="Walter F."/>
            <person name="Albersmeier A."/>
            <person name="Kalinowski J."/>
            <person name="Ruckert C."/>
        </authorList>
    </citation>
    <scope>NUCLEOTIDE SEQUENCE</scope>
    <source>
        <strain evidence="2">CGMCC 1.15290</strain>
    </source>
</reference>
<protein>
    <submittedName>
        <fullName evidence="2">Uncharacterized protein</fullName>
    </submittedName>
</protein>
<feature type="compositionally biased region" description="Low complexity" evidence="1">
    <location>
        <begin position="271"/>
        <end position="300"/>
    </location>
</feature>
<reference evidence="2" key="2">
    <citation type="submission" date="2020-09" db="EMBL/GenBank/DDBJ databases">
        <authorList>
            <person name="Sun Q."/>
            <person name="Zhou Y."/>
        </authorList>
    </citation>
    <scope>NUCLEOTIDE SEQUENCE</scope>
    <source>
        <strain evidence="2">CGMCC 1.15290</strain>
    </source>
</reference>
<organism evidence="2 3">
    <name type="scientific">Filimonas zeae</name>
    <dbReference type="NCBI Taxonomy" id="1737353"/>
    <lineage>
        <taxon>Bacteria</taxon>
        <taxon>Pseudomonadati</taxon>
        <taxon>Bacteroidota</taxon>
        <taxon>Chitinophagia</taxon>
        <taxon>Chitinophagales</taxon>
        <taxon>Chitinophagaceae</taxon>
        <taxon>Filimonas</taxon>
    </lineage>
</organism>
<dbReference type="Proteomes" id="UP000627292">
    <property type="component" value="Unassembled WGS sequence"/>
</dbReference>
<name>A0A917IRU3_9BACT</name>